<protein>
    <submittedName>
        <fullName evidence="5">DNA-binding transcriptional regulator, FadR family</fullName>
    </submittedName>
</protein>
<dbReference type="PANTHER" id="PTHR43537">
    <property type="entry name" value="TRANSCRIPTIONAL REGULATOR, GNTR FAMILY"/>
    <property type="match status" value="1"/>
</dbReference>
<dbReference type="AlphaFoldDB" id="A0A975ZQJ4"/>
<dbReference type="InterPro" id="IPR036390">
    <property type="entry name" value="WH_DNA-bd_sf"/>
</dbReference>
<name>A0A975ZQJ4_9RHOB</name>
<evidence type="ECO:0000256" key="2">
    <source>
        <dbReference type="ARBA" id="ARBA00023125"/>
    </source>
</evidence>
<dbReference type="Pfam" id="PF07729">
    <property type="entry name" value="FCD"/>
    <property type="match status" value="1"/>
</dbReference>
<dbReference type="SMART" id="SM00345">
    <property type="entry name" value="HTH_GNTR"/>
    <property type="match status" value="1"/>
</dbReference>
<feature type="domain" description="HTH gntR-type" evidence="4">
    <location>
        <begin position="17"/>
        <end position="85"/>
    </location>
</feature>
<dbReference type="InterPro" id="IPR008920">
    <property type="entry name" value="TF_FadR/GntR_C"/>
</dbReference>
<dbReference type="Gene3D" id="1.20.120.530">
    <property type="entry name" value="GntR ligand-binding domain-like"/>
    <property type="match status" value="1"/>
</dbReference>
<evidence type="ECO:0000313" key="5">
    <source>
        <dbReference type="EMBL" id="SEK06659.1"/>
    </source>
</evidence>
<dbReference type="InterPro" id="IPR036388">
    <property type="entry name" value="WH-like_DNA-bd_sf"/>
</dbReference>
<sequence>MTEDPGTTKMPLRASRADLPTMLADALREQILSGELAAGDKLPTERAFCERYDVSRAVVREAVSRLRHEGLLSSRQGVGVFVSAPDKNRFLSITEEQMSQPEDFRHLYQVRNILESQTARLAAQFRSEQDLAKLRALIDDMESETASPESYIEADFGFHRALAAASQNPFLVLFISYIDQTLKNSIALAIDKQIFEETTKIAAQEHQVILDCVEAQDEQGACDAMTRHLVGSSERLGLAS</sequence>
<dbReference type="GeneID" id="80820586"/>
<reference evidence="5 6" key="1">
    <citation type="submission" date="2016-10" db="EMBL/GenBank/DDBJ databases">
        <authorList>
            <person name="Varghese N."/>
            <person name="Submissions S."/>
        </authorList>
    </citation>
    <scope>NUCLEOTIDE SEQUENCE [LARGE SCALE GENOMIC DNA]</scope>
    <source>
        <strain evidence="5 6">FF3</strain>
    </source>
</reference>
<dbReference type="Proteomes" id="UP000182932">
    <property type="component" value="Unassembled WGS sequence"/>
</dbReference>
<dbReference type="PRINTS" id="PR00035">
    <property type="entry name" value="HTHGNTR"/>
</dbReference>
<accession>A0A975ZQJ4</accession>
<dbReference type="Pfam" id="PF00392">
    <property type="entry name" value="GntR"/>
    <property type="match status" value="1"/>
</dbReference>
<proteinExistence type="predicted"/>
<dbReference type="SUPFAM" id="SSF48008">
    <property type="entry name" value="GntR ligand-binding domain-like"/>
    <property type="match status" value="1"/>
</dbReference>
<keyword evidence="2 5" id="KW-0238">DNA-binding</keyword>
<evidence type="ECO:0000259" key="4">
    <source>
        <dbReference type="PROSITE" id="PS50949"/>
    </source>
</evidence>
<dbReference type="GO" id="GO:0003677">
    <property type="term" value="F:DNA binding"/>
    <property type="evidence" value="ECO:0007669"/>
    <property type="project" value="UniProtKB-KW"/>
</dbReference>
<dbReference type="SUPFAM" id="SSF46785">
    <property type="entry name" value="Winged helix' DNA-binding domain"/>
    <property type="match status" value="1"/>
</dbReference>
<evidence type="ECO:0000256" key="3">
    <source>
        <dbReference type="ARBA" id="ARBA00023163"/>
    </source>
</evidence>
<keyword evidence="6" id="KW-1185">Reference proteome</keyword>
<dbReference type="Gene3D" id="1.10.10.10">
    <property type="entry name" value="Winged helix-like DNA-binding domain superfamily/Winged helix DNA-binding domain"/>
    <property type="match status" value="1"/>
</dbReference>
<comment type="caution">
    <text evidence="5">The sequence shown here is derived from an EMBL/GenBank/DDBJ whole genome shotgun (WGS) entry which is preliminary data.</text>
</comment>
<dbReference type="CDD" id="cd07377">
    <property type="entry name" value="WHTH_GntR"/>
    <property type="match status" value="1"/>
</dbReference>
<dbReference type="EMBL" id="FNYY01000023">
    <property type="protein sequence ID" value="SEK06659.1"/>
    <property type="molecule type" value="Genomic_DNA"/>
</dbReference>
<keyword evidence="1" id="KW-0805">Transcription regulation</keyword>
<dbReference type="InterPro" id="IPR000524">
    <property type="entry name" value="Tscrpt_reg_HTH_GntR"/>
</dbReference>
<keyword evidence="3" id="KW-0804">Transcription</keyword>
<evidence type="ECO:0000313" key="6">
    <source>
        <dbReference type="Proteomes" id="UP000182932"/>
    </source>
</evidence>
<dbReference type="SMART" id="SM00895">
    <property type="entry name" value="FCD"/>
    <property type="match status" value="1"/>
</dbReference>
<evidence type="ECO:0000256" key="1">
    <source>
        <dbReference type="ARBA" id="ARBA00023015"/>
    </source>
</evidence>
<dbReference type="RefSeq" id="WP_048534332.1">
    <property type="nucleotide sequence ID" value="NZ_CATLUV010000025.1"/>
</dbReference>
<dbReference type="PANTHER" id="PTHR43537:SF5">
    <property type="entry name" value="UXU OPERON TRANSCRIPTIONAL REGULATOR"/>
    <property type="match status" value="1"/>
</dbReference>
<organism evidence="5 6">
    <name type="scientific">Marinovum algicola</name>
    <dbReference type="NCBI Taxonomy" id="42444"/>
    <lineage>
        <taxon>Bacteria</taxon>
        <taxon>Pseudomonadati</taxon>
        <taxon>Pseudomonadota</taxon>
        <taxon>Alphaproteobacteria</taxon>
        <taxon>Rhodobacterales</taxon>
        <taxon>Roseobacteraceae</taxon>
        <taxon>Marinovum</taxon>
    </lineage>
</organism>
<gene>
    <name evidence="5" type="ORF">SAMN04487940_12330</name>
</gene>
<dbReference type="PROSITE" id="PS50949">
    <property type="entry name" value="HTH_GNTR"/>
    <property type="match status" value="1"/>
</dbReference>
<dbReference type="GO" id="GO:0003700">
    <property type="term" value="F:DNA-binding transcription factor activity"/>
    <property type="evidence" value="ECO:0007669"/>
    <property type="project" value="InterPro"/>
</dbReference>
<dbReference type="InterPro" id="IPR011711">
    <property type="entry name" value="GntR_C"/>
</dbReference>